<protein>
    <submittedName>
        <fullName evidence="1">Uncharacterized protein</fullName>
    </submittedName>
</protein>
<gene>
    <name evidence="1" type="ORF">H6G97_41685</name>
</gene>
<dbReference type="Proteomes" id="UP000623440">
    <property type="component" value="Unassembled WGS sequence"/>
</dbReference>
<keyword evidence="2" id="KW-1185">Reference proteome</keyword>
<dbReference type="EMBL" id="JACJSI010000293">
    <property type="protein sequence ID" value="MBD2535556.1"/>
    <property type="molecule type" value="Genomic_DNA"/>
</dbReference>
<proteinExistence type="predicted"/>
<sequence length="61" mass="6811">MRWRTRPPSCDRLACGYYRVSLHREDLGDWSELGVLGVLSGLQQEFYRGRLVAGLVAVGSG</sequence>
<organism evidence="1 2">
    <name type="scientific">Nostoc flagelliforme FACHB-838</name>
    <dbReference type="NCBI Taxonomy" id="2692904"/>
    <lineage>
        <taxon>Bacteria</taxon>
        <taxon>Bacillati</taxon>
        <taxon>Cyanobacteriota</taxon>
        <taxon>Cyanophyceae</taxon>
        <taxon>Nostocales</taxon>
        <taxon>Nostocaceae</taxon>
        <taxon>Nostoc</taxon>
    </lineage>
</organism>
<dbReference type="RefSeq" id="WP_190946375.1">
    <property type="nucleotide sequence ID" value="NZ_JACJSI010000293.1"/>
</dbReference>
<evidence type="ECO:0000313" key="2">
    <source>
        <dbReference type="Proteomes" id="UP000623440"/>
    </source>
</evidence>
<name>A0ABR8E387_9NOSO</name>
<reference evidence="1 2" key="1">
    <citation type="journal article" date="2020" name="ISME J.">
        <title>Comparative genomics reveals insights into cyanobacterial evolution and habitat adaptation.</title>
        <authorList>
            <person name="Chen M.Y."/>
            <person name="Teng W.K."/>
            <person name="Zhao L."/>
            <person name="Hu C.X."/>
            <person name="Zhou Y.K."/>
            <person name="Han B.P."/>
            <person name="Song L.R."/>
            <person name="Shu W.S."/>
        </authorList>
    </citation>
    <scope>NUCLEOTIDE SEQUENCE [LARGE SCALE GENOMIC DNA]</scope>
    <source>
        <strain evidence="1 2">FACHB-838</strain>
    </source>
</reference>
<evidence type="ECO:0000313" key="1">
    <source>
        <dbReference type="EMBL" id="MBD2535556.1"/>
    </source>
</evidence>
<accession>A0ABR8E387</accession>
<comment type="caution">
    <text evidence="1">The sequence shown here is derived from an EMBL/GenBank/DDBJ whole genome shotgun (WGS) entry which is preliminary data.</text>
</comment>